<feature type="compositionally biased region" description="Basic residues" evidence="1">
    <location>
        <begin position="1899"/>
        <end position="1915"/>
    </location>
</feature>
<feature type="region of interest" description="Disordered" evidence="1">
    <location>
        <begin position="292"/>
        <end position="362"/>
    </location>
</feature>
<dbReference type="OrthoDB" id="392808at2759"/>
<feature type="region of interest" description="Disordered" evidence="1">
    <location>
        <begin position="1049"/>
        <end position="1074"/>
    </location>
</feature>
<proteinExistence type="predicted"/>
<dbReference type="SUPFAM" id="SSF48371">
    <property type="entry name" value="ARM repeat"/>
    <property type="match status" value="1"/>
</dbReference>
<feature type="compositionally biased region" description="Polar residues" evidence="1">
    <location>
        <begin position="2749"/>
        <end position="2761"/>
    </location>
</feature>
<feature type="compositionally biased region" description="Basic and acidic residues" evidence="1">
    <location>
        <begin position="2082"/>
        <end position="2100"/>
    </location>
</feature>
<dbReference type="GO" id="GO:0016715">
    <property type="term" value="F:oxidoreductase activity, acting on paired donors, with incorporation or reduction of molecular oxygen, reduced ascorbate as one donor, and incorporation of one atom of oxygen"/>
    <property type="evidence" value="ECO:0007669"/>
    <property type="project" value="InterPro"/>
</dbReference>
<feature type="compositionally biased region" description="Basic and acidic residues" evidence="1">
    <location>
        <begin position="694"/>
        <end position="708"/>
    </location>
</feature>
<gene>
    <name evidence="3" type="ORF">PVMG_03345</name>
</gene>
<feature type="region of interest" description="Disordered" evidence="1">
    <location>
        <begin position="690"/>
        <end position="841"/>
    </location>
</feature>
<dbReference type="EMBL" id="KQ235107">
    <property type="protein sequence ID" value="KMZ90496.1"/>
    <property type="molecule type" value="Genomic_DNA"/>
</dbReference>
<feature type="compositionally biased region" description="Gly residues" evidence="1">
    <location>
        <begin position="1051"/>
        <end position="1074"/>
    </location>
</feature>
<dbReference type="Proteomes" id="UP000053776">
    <property type="component" value="Unassembled WGS sequence"/>
</dbReference>
<feature type="region of interest" description="Disordered" evidence="1">
    <location>
        <begin position="1296"/>
        <end position="1357"/>
    </location>
</feature>
<keyword evidence="2" id="KW-0472">Membrane</keyword>
<dbReference type="InterPro" id="IPR016024">
    <property type="entry name" value="ARM-type_fold"/>
</dbReference>
<feature type="region of interest" description="Disordered" evidence="1">
    <location>
        <begin position="2731"/>
        <end position="2761"/>
    </location>
</feature>
<dbReference type="PROSITE" id="PS00085">
    <property type="entry name" value="CU2_MONOOXYGENASE_2"/>
    <property type="match status" value="1"/>
</dbReference>
<feature type="region of interest" description="Disordered" evidence="1">
    <location>
        <begin position="1892"/>
        <end position="1923"/>
    </location>
</feature>
<organism evidence="3 4">
    <name type="scientific">Plasmodium vivax Mauritania I</name>
    <dbReference type="NCBI Taxonomy" id="1035515"/>
    <lineage>
        <taxon>Eukaryota</taxon>
        <taxon>Sar</taxon>
        <taxon>Alveolata</taxon>
        <taxon>Apicomplexa</taxon>
        <taxon>Aconoidasida</taxon>
        <taxon>Haemosporida</taxon>
        <taxon>Plasmodiidae</taxon>
        <taxon>Plasmodium</taxon>
        <taxon>Plasmodium (Plasmodium)</taxon>
    </lineage>
</organism>
<dbReference type="InterPro" id="IPR014783">
    <property type="entry name" value="Cu2_ascorb_mOase_CS-2"/>
</dbReference>
<feature type="region of interest" description="Disordered" evidence="1">
    <location>
        <begin position="3308"/>
        <end position="3327"/>
    </location>
</feature>
<reference evidence="3 4" key="1">
    <citation type="submission" date="2011-08" db="EMBL/GenBank/DDBJ databases">
        <title>The Genome Sequence of Plasmodium vivax Mauritania I.</title>
        <authorList>
            <consortium name="The Broad Institute Genome Sequencing Platform"/>
            <consortium name="The Broad Institute Genome Sequencing Center for Infectious Disease"/>
            <person name="Neafsey D."/>
            <person name="Carlton J."/>
            <person name="Barnwell J."/>
            <person name="Collins W."/>
            <person name="Escalante A."/>
            <person name="Mullikin J."/>
            <person name="Saul A."/>
            <person name="Guigo R."/>
            <person name="Camara F."/>
            <person name="Young S.K."/>
            <person name="Zeng Q."/>
            <person name="Gargeya S."/>
            <person name="Fitzgerald M."/>
            <person name="Haas B."/>
            <person name="Abouelleil A."/>
            <person name="Alvarado L."/>
            <person name="Arachchi H.M."/>
            <person name="Berlin A."/>
            <person name="Brown A."/>
            <person name="Chapman S.B."/>
            <person name="Chen Z."/>
            <person name="Dunbar C."/>
            <person name="Freedman E."/>
            <person name="Gearin G."/>
            <person name="Gellesch M."/>
            <person name="Goldberg J."/>
            <person name="Griggs A."/>
            <person name="Gujja S."/>
            <person name="Heiman D."/>
            <person name="Howarth C."/>
            <person name="Larson L."/>
            <person name="Lui A."/>
            <person name="MacDonald P.J.P."/>
            <person name="Montmayeur A."/>
            <person name="Murphy C."/>
            <person name="Neiman D."/>
            <person name="Pearson M."/>
            <person name="Priest M."/>
            <person name="Roberts A."/>
            <person name="Saif S."/>
            <person name="Shea T."/>
            <person name="Shenoy N."/>
            <person name="Sisk P."/>
            <person name="Stolte C."/>
            <person name="Sykes S."/>
            <person name="Wortman J."/>
            <person name="Nusbaum C."/>
            <person name="Birren B."/>
        </authorList>
    </citation>
    <scope>NUCLEOTIDE SEQUENCE [LARGE SCALE GENOMIC DNA]</scope>
    <source>
        <strain evidence="3 4">Mauritania I</strain>
    </source>
</reference>
<accession>A0A0J9T6A4</accession>
<feature type="compositionally biased region" description="Basic and acidic residues" evidence="1">
    <location>
        <begin position="809"/>
        <end position="841"/>
    </location>
</feature>
<feature type="region of interest" description="Disordered" evidence="1">
    <location>
        <begin position="2235"/>
        <end position="2281"/>
    </location>
</feature>
<evidence type="ECO:0000313" key="3">
    <source>
        <dbReference type="EMBL" id="KMZ90496.1"/>
    </source>
</evidence>
<feature type="compositionally biased region" description="Low complexity" evidence="1">
    <location>
        <begin position="2241"/>
        <end position="2265"/>
    </location>
</feature>
<feature type="transmembrane region" description="Helical" evidence="2">
    <location>
        <begin position="1272"/>
        <end position="1291"/>
    </location>
</feature>
<feature type="compositionally biased region" description="Low complexity" evidence="1">
    <location>
        <begin position="794"/>
        <end position="805"/>
    </location>
</feature>
<protein>
    <submittedName>
        <fullName evidence="3">Uncharacterized protein</fullName>
    </submittedName>
</protein>
<sequence>MAAEGEQQHVEGHKMMRHLNELKRSYHITTKEYENIVNIGVQNNVANIRIIKNLFILNTLIHQVSRKHLMDAFENVDNTLIFILKKNNTNFVLKLVGIFSLNLCSYTSYNIRDLYGRLFKMTLNKSVVNSPSEVKRLHEHLLKNVLVFTSLIVSHVHARIAPHISSLIEYSRKIKKSESQECKYFYLQCSNRIIKTEGMTPPDSEKMYKFLKRQFNEKDEIIKCRIVKCLTSMFIIHPEYSLLEFDFFVNCIADDTYVRTYICLVNIRHIIKLLTVIFCNCANVRYSRGVNEHGAGKSSSRDGADGVGSAAEREEEEEEQEEGEEVEKEDEDEEANSEDNERYAHGEAKRMNHKGSKTTDEGKKKSFFSDFLKIATDEIMSKISKMKVEEKEGGKNYIKLDHVDGFLFLSDNLFNKKIVKNKKSVLFVYDFASFMVYFRRTLLSMFSDVHHDYTELKKLHFLRKLERFAYYADVLHRFGANVHTHGWGAVLCAAGGGKVYEFFRKQKKGSRMRAAAAVPASASASVAANGEASDSDSFINYLLEKDYKLMKEKEPLRYDDSHIPVEEKKIFKTYCSLVGSTLVRSIFFQSFKKLLSFSKKFSAKSIIKIVKLFLHLLDVTCTNCAKRKNVKNPLHTNNMANSLEINFLLFYFVDIVEELVRRRKRDTYTIVKEKESKVKEREREQCNVGYTNQYDDRVERRGTTHQEGGKGAQGVYKEEANTNQSCRPSEQSEKGKRESSSSFCEKVDDKGSSGGERNTHQGGENGRKNFLKVGRANWSEAPPASDPHGGKNDSSWYSPRSSTPSQNGRDSENGGKTKEPTEMKRKNKRSDEKNAEEDNKVRTYIQNQVKNYLIQNNDTNMDVNEKKKNNILLKGLIILYNKVILNNRSIKKEKYDKYESFLKIILNNMNGVHIDIDLIRHIIHLFVNVFFKFPHYTYHLITLLVNYVTIMNANFMTSLTLNTFDDIEKQVSILIISSLSLEKILSASSRFYRLYHLNNLILCVFDICKLFLSKVQTHPLKTINELRRIISFSLIRAITSVVVHEELRNRQGGGSGGGSGGYSGWQSGGQSGGHSGDGHLIASDSGVYPLGGEPRATATPQGTQKHLAKQEPLYDNVLFKLLMDILREMLNEIEEEKMKRFISSYEEQMEKKKMNSANFFIVDNLFILVYILKSVHTILASDLLTFFFFDHINKIMKTLFDFLRQIYKVKKDHYDKGCENYEAQFGAVPPVRKGKEKSINSGSYSKKEGKKSFHFFEYGFTQMCRLINIENVFLIFLIYMLKIFCRLFKFVKQKLGRGTKSGGSSEDAAIGRRGTKNGGSSEDAALGRGGTNLRIESVEERPPCEGNSWGGNYKRGSSSSATTVAATGEVATANAATTTTNAATTTTNAAITTANPSTVSAPPKQPFAPIWEALMQAKSREGAPFEVFLELLIHLVKNKDKDIFNNAVVNILQRGEANRREKKKRKKSTTHVGKRKGQLFGEEPELDVLNMLTNNYEAYYELVLIHFVQLFQVYVEKKKYFNVIIKNIYRCILNVDLNKNELIIYLLILDNFLKAKFFNKKKGKIFKCMLPIFNVLTSHFVNQNSGLVNILLIKNMTHFICHDDNIDSYIFSYVAKLYQAYSRQILHEQHLSIVFSTLLKRVILAYIKIEDNNSYGGKSMITTSKEHKMANVGGAFPSSNLSAGSLCSSTFLDTPSSTRSGSRLAAKWRATKNCKPKKAILTMENFRTLDLCQPLSLLGRRVRRNPCRGIKFIELNNSAKKGKFAKCSSSGVRSHAPGRISHSDGLANAKLLGQKKGKILEFFDTYLNMLKVIPHDNKAFALVLRNFNVVVRKMHTRVTLCRVRDCLDVVLAYILKAQNANTYRFEIERGGGVIGLFNSLLRVLRGGAMRSGMVSGMRSGRRDHRPPTCKKRSTGKKPPPSQRQTCFEVERQILNIFEIFLSCYEKKTDRRLFTTISSLFRLVRRSKLEKFMSRISVLLQRNIFLQSDRNKIQVAIKCVCKLLRKKVQVPLSDNFDYHLLVIYNHHSEEQMHKSFTDLLKMRILTYGFYNVNQWAKLFDRILNCKNVFLYDLIKYRSKGRYPKYESHDGRRNSPEQDGAKESNLLTSEKQPSEELNGCSIFHTSLFCKHFAYNRHINLKEENEPTGGNKAMYFFNVFKLRQSDFTFSFDTKYLVMKLLLFFLKTVSLSPLVCVHNDAYYVGYVKKRLKKGGVSGQEKSMNGRIGDEGNVKGVARERYNKKGSPSGSGRGSSTCTRRSRGSDSSCSELGPAHQPNVWNKMNKTECIPPRGDPQLREGNHQMKDQISYIEDVLFRRRSAKGETKKWGSTHKHINIENILNNFSLYDNFEPLLNIILQNINHGIRFDKLSRLAIKALIRFLKIFKNSKIILDEFSSTHEIMLLTNYEINIFTSLKMYYESFHFLHFSYLDGHPPGGDNSDVVGDKPDDSLQFSHFFLYPLMRVYNLFLFLNEIGLCNSLSKIVGHFFYFAMKGGHTVREELAECTGYARGKNDMTNGDVSTNGHHASNGDAPLHVEGKKKIPTINSSLFFSEFDSCVYYLFSYKSFCLYVMNSKKVQRNLGIFNIKSVVKNISYILYDTIVLYFWSFGDSRGEDFQKELVHRFFTCMNEKARSLSVFYFSAFAIFLQFLNIIRRSNDLHIGANSCALFKILIYFLCYHLKEHKDRLKEETKEIYFAFIFGYLTLTGFVSDLPHHVSSAISHQGDVTFCETQLSNSGTTDWRGNKSHRAENASKGSSGGDTANPVSLPSANEQIFYDESKTPFLGTVLDYILKHLVTFVNERVLPNVLEFVSAAHEHLAKKVQGAGGSHHHSVLRKVFTLHLFVLGKFLTKRRCGDGSGGAGQRGGRDGELPTGLWNSVLSCYTLLGRLEGEKAVEANAVEANAVEANSAETNSAETNSAETNAVETNAAEGKAVGANVSEPKVARLARKIKALLQALCLQKMSLLKEEKLSTRLLKLFFQNCSESDVQNYLSHMKSYEGEMAKMVKGQDLTRLKLFYIKVIIFLHHINTTDLVSGRSKVHYTREILDVFSAASRRMKMAYLEMGMERRRTNISPKKKEEKNGHTKNQIIHSFLNAIKNIFTLLLKREDSIVFYFTQNLINNDMLPILLVNHPTDSVDYEELIPPNSCEEDMITYSFRILNFFFDTFISREALVRKILIPYVTFVHQVCRVCEANRIDITKSFLTLRAGGDKAISPLSMAEGGLSDERLADQRLADGGLADGSSSPQNRFPPTAVVSTGSGTMTIYFKEVTNVFRNVAFKNASFFKHILADISGEEKVMVYNLIKEAIAVEKQTEQRSKQEEEKLDFSFVN</sequence>
<keyword evidence="2" id="KW-1133">Transmembrane helix</keyword>
<feature type="region of interest" description="Disordered" evidence="1">
    <location>
        <begin position="2211"/>
        <end position="2230"/>
    </location>
</feature>
<feature type="transmembrane region" description="Helical" evidence="2">
    <location>
        <begin position="1165"/>
        <end position="1189"/>
    </location>
</feature>
<feature type="compositionally biased region" description="Basic and acidic residues" evidence="1">
    <location>
        <begin position="339"/>
        <end position="350"/>
    </location>
</feature>
<evidence type="ECO:0000256" key="1">
    <source>
        <dbReference type="SAM" id="MobiDB-lite"/>
    </source>
</evidence>
<dbReference type="PANTHER" id="PTHR40201">
    <property type="entry name" value="OSMIOPHILIC BODY PROTEIN"/>
    <property type="match status" value="1"/>
</dbReference>
<dbReference type="PANTHER" id="PTHR40201:SF1">
    <property type="entry name" value="AP-3 COMPLEX SUBUNIT DELTA"/>
    <property type="match status" value="1"/>
</dbReference>
<name>A0A0J9T6A4_PLAVI</name>
<feature type="compositionally biased region" description="Basic and acidic residues" evidence="1">
    <location>
        <begin position="730"/>
        <end position="751"/>
    </location>
</feature>
<keyword evidence="2" id="KW-0812">Transmembrane</keyword>
<feature type="compositionally biased region" description="Acidic residues" evidence="1">
    <location>
        <begin position="313"/>
        <end position="338"/>
    </location>
</feature>
<feature type="compositionally biased region" description="Basic and acidic residues" evidence="1">
    <location>
        <begin position="292"/>
        <end position="304"/>
    </location>
</feature>
<feature type="region of interest" description="Disordered" evidence="1">
    <location>
        <begin position="2082"/>
        <end position="2110"/>
    </location>
</feature>
<evidence type="ECO:0000313" key="4">
    <source>
        <dbReference type="Proteomes" id="UP000053776"/>
    </source>
</evidence>
<evidence type="ECO:0000256" key="2">
    <source>
        <dbReference type="SAM" id="Phobius"/>
    </source>
</evidence>